<dbReference type="GO" id="GO:0005634">
    <property type="term" value="C:nucleus"/>
    <property type="evidence" value="ECO:0007669"/>
    <property type="project" value="UniProtKB-SubCell"/>
</dbReference>
<dbReference type="Proteomes" id="UP001314205">
    <property type="component" value="Unassembled WGS sequence"/>
</dbReference>
<keyword evidence="5" id="KW-0227">DNA damage</keyword>
<evidence type="ECO:0000256" key="4">
    <source>
        <dbReference type="ARBA" id="ARBA00022759"/>
    </source>
</evidence>
<evidence type="ECO:0000259" key="13">
    <source>
        <dbReference type="Pfam" id="PF07522"/>
    </source>
</evidence>
<evidence type="ECO:0000256" key="7">
    <source>
        <dbReference type="ARBA" id="ARBA00022839"/>
    </source>
</evidence>
<organism evidence="14 15">
    <name type="scientific">Parnassius mnemosyne</name>
    <name type="common">clouded apollo</name>
    <dbReference type="NCBI Taxonomy" id="213953"/>
    <lineage>
        <taxon>Eukaryota</taxon>
        <taxon>Metazoa</taxon>
        <taxon>Ecdysozoa</taxon>
        <taxon>Arthropoda</taxon>
        <taxon>Hexapoda</taxon>
        <taxon>Insecta</taxon>
        <taxon>Pterygota</taxon>
        <taxon>Neoptera</taxon>
        <taxon>Endopterygota</taxon>
        <taxon>Lepidoptera</taxon>
        <taxon>Glossata</taxon>
        <taxon>Ditrysia</taxon>
        <taxon>Papilionoidea</taxon>
        <taxon>Papilionidae</taxon>
        <taxon>Parnassiinae</taxon>
        <taxon>Parnassini</taxon>
        <taxon>Parnassius</taxon>
        <taxon>Driopa</taxon>
    </lineage>
</organism>
<evidence type="ECO:0000256" key="6">
    <source>
        <dbReference type="ARBA" id="ARBA00022801"/>
    </source>
</evidence>
<keyword evidence="8" id="KW-0233">DNA recombination</keyword>
<proteinExistence type="inferred from homology"/>
<name>A0AAV1LAT8_9NEOP</name>
<dbReference type="Gene3D" id="3.40.50.12650">
    <property type="match status" value="1"/>
</dbReference>
<keyword evidence="10" id="KW-0539">Nucleus</keyword>
<dbReference type="GO" id="GO:0000723">
    <property type="term" value="P:telomere maintenance"/>
    <property type="evidence" value="ECO:0007669"/>
    <property type="project" value="TreeGrafter"/>
</dbReference>
<evidence type="ECO:0000313" key="14">
    <source>
        <dbReference type="EMBL" id="CAK1592356.1"/>
    </source>
</evidence>
<feature type="domain" description="DNA repair metallo-beta-lactamase" evidence="13">
    <location>
        <begin position="253"/>
        <end position="340"/>
    </location>
</feature>
<dbReference type="GO" id="GO:0004519">
    <property type="term" value="F:endonuclease activity"/>
    <property type="evidence" value="ECO:0007669"/>
    <property type="project" value="UniProtKB-KW"/>
</dbReference>
<reference evidence="14 15" key="1">
    <citation type="submission" date="2023-11" db="EMBL/GenBank/DDBJ databases">
        <authorList>
            <person name="Hedman E."/>
            <person name="Englund M."/>
            <person name="Stromberg M."/>
            <person name="Nyberg Akerstrom W."/>
            <person name="Nylinder S."/>
            <person name="Jareborg N."/>
            <person name="Kallberg Y."/>
            <person name="Kronander E."/>
        </authorList>
    </citation>
    <scope>NUCLEOTIDE SEQUENCE [LARGE SCALE GENOMIC DNA]</scope>
</reference>
<comment type="subcellular location">
    <subcellularLocation>
        <location evidence="1">Nucleus</location>
    </subcellularLocation>
</comment>
<keyword evidence="4" id="KW-0255">Endonuclease</keyword>
<evidence type="ECO:0000256" key="1">
    <source>
        <dbReference type="ARBA" id="ARBA00004123"/>
    </source>
</evidence>
<comment type="similarity">
    <text evidence="2">Belongs to the DNA repair metallo-beta-lactamase (DRMBL) family.</text>
</comment>
<dbReference type="Gene3D" id="3.60.15.10">
    <property type="entry name" value="Ribonuclease Z/Hydroxyacylglutathione hydrolase-like"/>
    <property type="match status" value="1"/>
</dbReference>
<dbReference type="PANTHER" id="PTHR23240:SF8">
    <property type="entry name" value="PROTEIN ARTEMIS"/>
    <property type="match status" value="1"/>
</dbReference>
<dbReference type="GO" id="GO:0035312">
    <property type="term" value="F:5'-3' DNA exonuclease activity"/>
    <property type="evidence" value="ECO:0007669"/>
    <property type="project" value="TreeGrafter"/>
</dbReference>
<accession>A0AAV1LAT8</accession>
<evidence type="ECO:0000256" key="10">
    <source>
        <dbReference type="ARBA" id="ARBA00023242"/>
    </source>
</evidence>
<evidence type="ECO:0000256" key="5">
    <source>
        <dbReference type="ARBA" id="ARBA00022763"/>
    </source>
</evidence>
<keyword evidence="7" id="KW-0269">Exonuclease</keyword>
<evidence type="ECO:0000256" key="9">
    <source>
        <dbReference type="ARBA" id="ARBA00023204"/>
    </source>
</evidence>
<protein>
    <recommendedName>
        <fullName evidence="11">Protein artemis</fullName>
    </recommendedName>
    <alternativeName>
        <fullName evidence="12">DNA cross-link repair 1C protein</fullName>
    </alternativeName>
</protein>
<dbReference type="GO" id="GO:0003684">
    <property type="term" value="F:damaged DNA binding"/>
    <property type="evidence" value="ECO:0007669"/>
    <property type="project" value="TreeGrafter"/>
</dbReference>
<evidence type="ECO:0000256" key="12">
    <source>
        <dbReference type="ARBA" id="ARBA00042677"/>
    </source>
</evidence>
<evidence type="ECO:0000313" key="15">
    <source>
        <dbReference type="Proteomes" id="UP001314205"/>
    </source>
</evidence>
<dbReference type="GO" id="GO:0006310">
    <property type="term" value="P:DNA recombination"/>
    <property type="evidence" value="ECO:0007669"/>
    <property type="project" value="UniProtKB-KW"/>
</dbReference>
<gene>
    <name evidence="14" type="ORF">PARMNEM_LOCUS12336</name>
</gene>
<dbReference type="InterPro" id="IPR011084">
    <property type="entry name" value="DRMBL"/>
</dbReference>
<evidence type="ECO:0000256" key="11">
    <source>
        <dbReference type="ARBA" id="ARBA00039759"/>
    </source>
</evidence>
<keyword evidence="3" id="KW-0540">Nuclease</keyword>
<evidence type="ECO:0000256" key="3">
    <source>
        <dbReference type="ARBA" id="ARBA00022722"/>
    </source>
</evidence>
<dbReference type="GO" id="GO:0006303">
    <property type="term" value="P:double-strand break repair via nonhomologous end joining"/>
    <property type="evidence" value="ECO:0007669"/>
    <property type="project" value="TreeGrafter"/>
</dbReference>
<evidence type="ECO:0000256" key="2">
    <source>
        <dbReference type="ARBA" id="ARBA00010304"/>
    </source>
</evidence>
<dbReference type="SUPFAM" id="SSF56281">
    <property type="entry name" value="Metallo-hydrolase/oxidoreductase"/>
    <property type="match status" value="1"/>
</dbReference>
<dbReference type="AlphaFoldDB" id="A0AAV1LAT8"/>
<dbReference type="PANTHER" id="PTHR23240">
    <property type="entry name" value="DNA CROSS-LINK REPAIR PROTEIN PSO2/SNM1-RELATED"/>
    <property type="match status" value="1"/>
</dbReference>
<keyword evidence="15" id="KW-1185">Reference proteome</keyword>
<sequence length="393" mass="45562">MYCYKKCQSSFHGKISEIPGISVDNFTGSNATSRAYFLSHFHADHIQGLDEPSLLEHLKKKNVFIYTTEVTLTIMRHEFGDLELLEYVKALSKESKLITLPSVPEDNLEEMFLEVTLIPAGHCMGSTMFLFKTTKKTILYTGDFRIRINDIPKYAKLHERNGDPINIDAMYVDTTFIKEEFEDFPKRSDTVDTIIDEIDKWLRTGTKYAVAIYMPANFTYEFIFNQIHKRLNTKVYVNDKKWRLYGTIPELVPGITNDDSETRIHLCTSRSERNSHSSCVSQEHEKYLFVYLTAMKWENYNVDFTPVNRVTPTRLDACFATHCSRREVVSFVSYFKPVKVEGFPNDYVAATPIKKKNDEFVLSPKDRSIPGVKRKCDTTVDKENMKNVTKKIF</sequence>
<dbReference type="InterPro" id="IPR036866">
    <property type="entry name" value="RibonucZ/Hydroxyglut_hydro"/>
</dbReference>
<dbReference type="Pfam" id="PF07522">
    <property type="entry name" value="DRMBL"/>
    <property type="match status" value="1"/>
</dbReference>
<dbReference type="EMBL" id="CAVLGL010000087">
    <property type="protein sequence ID" value="CAK1592356.1"/>
    <property type="molecule type" value="Genomic_DNA"/>
</dbReference>
<keyword evidence="9" id="KW-0234">DNA repair</keyword>
<comment type="caution">
    <text evidence="14">The sequence shown here is derived from an EMBL/GenBank/DDBJ whole genome shotgun (WGS) entry which is preliminary data.</text>
</comment>
<dbReference type="GO" id="GO:0036297">
    <property type="term" value="P:interstrand cross-link repair"/>
    <property type="evidence" value="ECO:0007669"/>
    <property type="project" value="TreeGrafter"/>
</dbReference>
<evidence type="ECO:0000256" key="8">
    <source>
        <dbReference type="ARBA" id="ARBA00023172"/>
    </source>
</evidence>
<keyword evidence="6" id="KW-0378">Hydrolase</keyword>